<dbReference type="Gene3D" id="2.180.10.10">
    <property type="entry name" value="RHS repeat-associated core"/>
    <property type="match status" value="3"/>
</dbReference>
<comment type="caution">
    <text evidence="1">The sequence shown here is derived from an EMBL/GenBank/DDBJ whole genome shotgun (WGS) entry which is preliminary data.</text>
</comment>
<evidence type="ECO:0000313" key="2">
    <source>
        <dbReference type="Proteomes" id="UP000312512"/>
    </source>
</evidence>
<evidence type="ECO:0000313" key="1">
    <source>
        <dbReference type="EMBL" id="KAB8180704.1"/>
    </source>
</evidence>
<name>A0A8E0W4X9_9ACTN</name>
<evidence type="ECO:0008006" key="3">
    <source>
        <dbReference type="Google" id="ProtNLM"/>
    </source>
</evidence>
<dbReference type="InterPro" id="IPR050708">
    <property type="entry name" value="T6SS_VgrG/RHS"/>
</dbReference>
<keyword evidence="2" id="KW-1185">Reference proteome</keyword>
<organism evidence="1 2">
    <name type="scientific">Nonomuraea phyllanthi</name>
    <dbReference type="NCBI Taxonomy" id="2219224"/>
    <lineage>
        <taxon>Bacteria</taxon>
        <taxon>Bacillati</taxon>
        <taxon>Actinomycetota</taxon>
        <taxon>Actinomycetes</taxon>
        <taxon>Streptosporangiales</taxon>
        <taxon>Streptosporangiaceae</taxon>
        <taxon>Nonomuraea</taxon>
    </lineage>
</organism>
<dbReference type="Proteomes" id="UP000312512">
    <property type="component" value="Unassembled WGS sequence"/>
</dbReference>
<accession>A0A8E0W4X9</accession>
<protein>
    <recommendedName>
        <fullName evidence="3">RHS repeat protein</fullName>
    </recommendedName>
</protein>
<sequence length="540" mass="59078">PLTAAEVVGHYAARTGAAHKLTKVTLPSGRVWAVNTYDDKTDRIATHVDRNGGTWKVGAIGVEQESGEAQVTVTDPDDKSLVYLYDAWRGYRIRGETDQLGYTTWHEYDQAGFLTKVIDKNDIANEIYQDKRGNTLGRQYCRAPGECAIEFWSYYLNEDDPFDPRNDQVIAYRDGRSASDIDPTFATLTEYNSYGEQIEQTTPATEDFPQGRSTGIAYTDGSEAAVGGGSTPAGLVKSKTDARGSTWSYRYTAAGDLAEQTSPEGLVVKLDYDALGRMTASTRLSQAVPDGAKMTYAYDGRSRLVSSTAPGVKNEISDVTHTAQTRTAYGPDGNVLSQTIADLTGGEPERTTTFTYDEYGRQDSVTDPEGGIVRQEWNERGQVVRTTDARGTVIEQGYSDRGELTSSTLKGWTGSPVNPQQAQDVLLESRGYDPGGRLISMVDVMGRKSTNVYWMDNRVKEQIADDAKLNGSATARDVTVKAEEYDPAGNLVEQMTGNGITTTIFEYDEAGRLMVQVLDPRSGSNPDGLERVTEFGYDAN</sequence>
<proteinExistence type="predicted"/>
<dbReference type="PANTHER" id="PTHR32305">
    <property type="match status" value="1"/>
</dbReference>
<dbReference type="AlphaFoldDB" id="A0A8E0W4X9"/>
<dbReference type="InterPro" id="IPR031325">
    <property type="entry name" value="RHS_repeat"/>
</dbReference>
<gene>
    <name evidence="1" type="ORF">FH608_051100</name>
</gene>
<dbReference type="NCBIfam" id="TIGR01643">
    <property type="entry name" value="YD_repeat_2x"/>
    <property type="match status" value="3"/>
</dbReference>
<dbReference type="PANTHER" id="PTHR32305:SF15">
    <property type="entry name" value="PROTEIN RHSA-RELATED"/>
    <property type="match status" value="1"/>
</dbReference>
<dbReference type="Pfam" id="PF05593">
    <property type="entry name" value="RHS_repeat"/>
    <property type="match status" value="2"/>
</dbReference>
<feature type="non-terminal residue" evidence="1">
    <location>
        <position position="1"/>
    </location>
</feature>
<feature type="non-terminal residue" evidence="1">
    <location>
        <position position="540"/>
    </location>
</feature>
<dbReference type="InterPro" id="IPR006530">
    <property type="entry name" value="YD"/>
</dbReference>
<dbReference type="EMBL" id="VDLX02000054">
    <property type="protein sequence ID" value="KAB8180704.1"/>
    <property type="molecule type" value="Genomic_DNA"/>
</dbReference>
<reference evidence="1 2" key="1">
    <citation type="submission" date="2019-10" db="EMBL/GenBank/DDBJ databases">
        <title>Nonomuraea sp. nov., isolated from Phyllanthus amarus.</title>
        <authorList>
            <person name="Klykleung N."/>
            <person name="Tanasupawat S."/>
        </authorList>
    </citation>
    <scope>NUCLEOTIDE SEQUENCE [LARGE SCALE GENOMIC DNA]</scope>
    <source>
        <strain evidence="1 2">PA1-10</strain>
    </source>
</reference>